<dbReference type="SUPFAM" id="SSF52096">
    <property type="entry name" value="ClpP/crotonase"/>
    <property type="match status" value="2"/>
</dbReference>
<proteinExistence type="predicted"/>
<dbReference type="InterPro" id="IPR011763">
    <property type="entry name" value="COA_CT_C"/>
</dbReference>
<dbReference type="PANTHER" id="PTHR22855:SF13">
    <property type="entry name" value="METHYLCROTONOYL-COA CARBOXYLASE BETA CHAIN, MITOCHONDRIAL"/>
    <property type="match status" value="1"/>
</dbReference>
<dbReference type="Proteomes" id="UP001223761">
    <property type="component" value="Chromosome"/>
</dbReference>
<evidence type="ECO:0000313" key="4">
    <source>
        <dbReference type="Proteomes" id="UP001223761"/>
    </source>
</evidence>
<feature type="domain" description="CoA carboxyltransferase N-terminal" evidence="1">
    <location>
        <begin position="8"/>
        <end position="260"/>
    </location>
</feature>
<evidence type="ECO:0000259" key="1">
    <source>
        <dbReference type="PROSITE" id="PS50980"/>
    </source>
</evidence>
<keyword evidence="4" id="KW-1185">Reference proteome</keyword>
<dbReference type="PROSITE" id="PS50980">
    <property type="entry name" value="COA_CT_NTER"/>
    <property type="match status" value="1"/>
</dbReference>
<reference evidence="3 4" key="1">
    <citation type="submission" date="2023-08" db="EMBL/GenBank/DDBJ databases">
        <title>Genome sequencing of the thermostable Gram positive bacteria Geobacillus proteiniphilus strain T-6.</title>
        <authorList>
            <person name="Shulami S."/>
            <person name="Shoham Y."/>
        </authorList>
    </citation>
    <scope>NUCLEOTIDE SEQUENCE [LARGE SCALE GENOMIC DNA]</scope>
    <source>
        <strain evidence="3 4">T-6</strain>
    </source>
</reference>
<dbReference type="InterPro" id="IPR045190">
    <property type="entry name" value="MCCB/AccD1-like"/>
</dbReference>
<evidence type="ECO:0000313" key="3">
    <source>
        <dbReference type="EMBL" id="WMJ15327.1"/>
    </source>
</evidence>
<accession>A0ABY9MBB5</accession>
<gene>
    <name evidence="3" type="ORF">RA955_10925</name>
</gene>
<dbReference type="InterPro" id="IPR034733">
    <property type="entry name" value="AcCoA_carboxyl_beta"/>
</dbReference>
<dbReference type="RefSeq" id="WP_307898307.1">
    <property type="nucleotide sequence ID" value="NZ_CP133076.1"/>
</dbReference>
<dbReference type="Gene3D" id="3.90.226.10">
    <property type="entry name" value="2-enoyl-CoA Hydratase, Chain A, domain 1"/>
    <property type="match status" value="2"/>
</dbReference>
<evidence type="ECO:0000259" key="2">
    <source>
        <dbReference type="PROSITE" id="PS50989"/>
    </source>
</evidence>
<dbReference type="PROSITE" id="PS50989">
    <property type="entry name" value="COA_CT_CTER"/>
    <property type="match status" value="1"/>
</dbReference>
<dbReference type="EMBL" id="CP133076">
    <property type="protein sequence ID" value="WMJ15327.1"/>
    <property type="molecule type" value="Genomic_DNA"/>
</dbReference>
<dbReference type="GO" id="GO:0016874">
    <property type="term" value="F:ligase activity"/>
    <property type="evidence" value="ECO:0007669"/>
    <property type="project" value="UniProtKB-KW"/>
</dbReference>
<dbReference type="PANTHER" id="PTHR22855">
    <property type="entry name" value="ACETYL, PROPIONYL, PYRUVATE, AND GLUTACONYL CARBOXYLASE-RELATED"/>
    <property type="match status" value="1"/>
</dbReference>
<name>A0ABY9MBB5_9BACL</name>
<feature type="domain" description="CoA carboxyltransferase C-terminal" evidence="2">
    <location>
        <begin position="266"/>
        <end position="511"/>
    </location>
</feature>
<dbReference type="Pfam" id="PF01039">
    <property type="entry name" value="Carboxyl_trans"/>
    <property type="match status" value="1"/>
</dbReference>
<keyword evidence="3" id="KW-0436">Ligase</keyword>
<sequence length="517" mass="56487">MKETANQQDTLAAELEKRAAEIKKGGAPKYHEKNAAQGKLFVRERLNLLLDNGLEVEDGLFANCLAGDLPADGVVTGIGKINGRTVCVMANDSTVKAGSWGARTVEKIIRIQETAEKLRCPIIYLVDSAGARITDQIEMFPGRRGAGRIFYNEVKLSGKVPQVCLLFGPSAAGGAYIPAFCDIVIMVEGNASMYLGSPRMAEMVIGEKVTLEEMGGARMHCTVSGCGDVLVKTEEEAIAYARRYLSYFPSNYSEKPPVVEAKPPKSFDKTIEDILPENQNAPFNMYDLIERIIDEGSFCEIKKLFAPEIITGLARLAGQPIGIIANQPRVKGGVLFHDSADKAAKFITLCDAFHIPLLFLADVPGFMIGTKVERVGIIRHGAKMIAAMSEATVPKISVIVRKAYGAGLYAMAGPAFEPDCCLALPNAQIAVMGPEAAVNAVYANKIAELPPEERAAFVEQKREEYRRDIDIYRLASELVVDGIVAPNDLRNELIRRFDAYMSKYIVFSERKHGVYPV</sequence>
<protein>
    <submittedName>
        <fullName evidence="3">Acyl-CoA carboxylase subunit beta</fullName>
        <ecNumber evidence="3">6.-.-.-</ecNumber>
    </submittedName>
</protein>
<dbReference type="EC" id="6.-.-.-" evidence="3"/>
<dbReference type="InterPro" id="IPR029045">
    <property type="entry name" value="ClpP/crotonase-like_dom_sf"/>
</dbReference>
<dbReference type="InterPro" id="IPR011762">
    <property type="entry name" value="COA_CT_N"/>
</dbReference>
<organism evidence="3 4">
    <name type="scientific">Geobacillus proteiniphilus</name>
    <dbReference type="NCBI Taxonomy" id="860353"/>
    <lineage>
        <taxon>Bacteria</taxon>
        <taxon>Bacillati</taxon>
        <taxon>Bacillota</taxon>
        <taxon>Bacilli</taxon>
        <taxon>Bacillales</taxon>
        <taxon>Anoxybacillaceae</taxon>
        <taxon>Geobacillus</taxon>
    </lineage>
</organism>